<reference evidence="3 4" key="1">
    <citation type="submission" date="2020-07" db="EMBL/GenBank/DDBJ databases">
        <title>Sequencing the genomes of 1000 actinobacteria strains.</title>
        <authorList>
            <person name="Klenk H.-P."/>
        </authorList>
    </citation>
    <scope>NUCLEOTIDE SEQUENCE [LARGE SCALE GENOMIC DNA]</scope>
    <source>
        <strain evidence="3 4">DSM 104001</strain>
    </source>
</reference>
<organism evidence="3 4">
    <name type="scientific">Petropleomorpha daqingensis</name>
    <dbReference type="NCBI Taxonomy" id="2026353"/>
    <lineage>
        <taxon>Bacteria</taxon>
        <taxon>Bacillati</taxon>
        <taxon>Actinomycetota</taxon>
        <taxon>Actinomycetes</taxon>
        <taxon>Geodermatophilales</taxon>
        <taxon>Geodermatophilaceae</taxon>
        <taxon>Petropleomorpha</taxon>
    </lineage>
</organism>
<keyword evidence="2" id="KW-0812">Transmembrane</keyword>
<dbReference type="RefSeq" id="WP_179721532.1">
    <property type="nucleotide sequence ID" value="NZ_JACBZT010000001.1"/>
</dbReference>
<proteinExistence type="predicted"/>
<keyword evidence="4" id="KW-1185">Reference proteome</keyword>
<comment type="caution">
    <text evidence="3">The sequence shown here is derived from an EMBL/GenBank/DDBJ whole genome shotgun (WGS) entry which is preliminary data.</text>
</comment>
<dbReference type="EMBL" id="JACBZT010000001">
    <property type="protein sequence ID" value="NYJ08722.1"/>
    <property type="molecule type" value="Genomic_DNA"/>
</dbReference>
<keyword evidence="2" id="KW-1133">Transmembrane helix</keyword>
<name>A0A853CQG1_9ACTN</name>
<evidence type="ECO:0000313" key="3">
    <source>
        <dbReference type="EMBL" id="NYJ08722.1"/>
    </source>
</evidence>
<evidence type="ECO:0000313" key="4">
    <source>
        <dbReference type="Proteomes" id="UP000541969"/>
    </source>
</evidence>
<sequence length="98" mass="11094">MTSTTRLVLLVVLFLVTLWCLYWQGRELSGLKRQVAGLLDDLVELRRRLRDADPLPAPEPAVLEPEPVEGPPTRPTGVAIDTWQRSLSRRLYHGGHRA</sequence>
<evidence type="ECO:0000256" key="1">
    <source>
        <dbReference type="SAM" id="MobiDB-lite"/>
    </source>
</evidence>
<dbReference type="AlphaFoldDB" id="A0A853CQG1"/>
<feature type="region of interest" description="Disordered" evidence="1">
    <location>
        <begin position="53"/>
        <end position="77"/>
    </location>
</feature>
<dbReference type="Proteomes" id="UP000541969">
    <property type="component" value="Unassembled WGS sequence"/>
</dbReference>
<gene>
    <name evidence="3" type="ORF">GGQ55_005000</name>
</gene>
<feature type="transmembrane region" description="Helical" evidence="2">
    <location>
        <begin position="6"/>
        <end position="23"/>
    </location>
</feature>
<protein>
    <submittedName>
        <fullName evidence="3">Uncharacterized protein</fullName>
    </submittedName>
</protein>
<evidence type="ECO:0000256" key="2">
    <source>
        <dbReference type="SAM" id="Phobius"/>
    </source>
</evidence>
<accession>A0A853CQG1</accession>
<keyword evidence="2" id="KW-0472">Membrane</keyword>